<dbReference type="Pfam" id="PF00035">
    <property type="entry name" value="dsrm"/>
    <property type="match status" value="2"/>
</dbReference>
<reference evidence="5 6" key="1">
    <citation type="journal article" date="2024" name="Ann. Entomol. Soc. Am.">
        <title>Genomic analyses of the southern and eastern yellowjacket wasps (Hymenoptera: Vespidae) reveal evolutionary signatures of social life.</title>
        <authorList>
            <person name="Catto M.A."/>
            <person name="Caine P.B."/>
            <person name="Orr S.E."/>
            <person name="Hunt B.G."/>
            <person name="Goodisman M.A.D."/>
        </authorList>
    </citation>
    <scope>NUCLEOTIDE SEQUENCE [LARGE SCALE GENOMIC DNA]</scope>
    <source>
        <strain evidence="5">232</strain>
        <tissue evidence="5">Head and thorax</tissue>
    </source>
</reference>
<feature type="region of interest" description="Disordered" evidence="3">
    <location>
        <begin position="73"/>
        <end position="94"/>
    </location>
</feature>
<dbReference type="InterPro" id="IPR014720">
    <property type="entry name" value="dsRBD_dom"/>
</dbReference>
<dbReference type="GO" id="GO:0010468">
    <property type="term" value="P:regulation of gene expression"/>
    <property type="evidence" value="ECO:0007669"/>
    <property type="project" value="UniProtKB-ARBA"/>
</dbReference>
<dbReference type="Gene3D" id="3.30.160.20">
    <property type="match status" value="2"/>
</dbReference>
<evidence type="ECO:0000256" key="2">
    <source>
        <dbReference type="PROSITE-ProRule" id="PRU00266"/>
    </source>
</evidence>
<dbReference type="GO" id="GO:0003723">
    <property type="term" value="F:RNA binding"/>
    <property type="evidence" value="ECO:0007669"/>
    <property type="project" value="UniProtKB-UniRule"/>
</dbReference>
<dbReference type="Proteomes" id="UP001607303">
    <property type="component" value="Unassembled WGS sequence"/>
</dbReference>
<evidence type="ECO:0000313" key="6">
    <source>
        <dbReference type="Proteomes" id="UP001607303"/>
    </source>
</evidence>
<evidence type="ECO:0000256" key="3">
    <source>
        <dbReference type="SAM" id="MobiDB-lite"/>
    </source>
</evidence>
<dbReference type="PANTHER" id="PTHR46205:SF3">
    <property type="entry name" value="LOQUACIOUS, ISOFORM B"/>
    <property type="match status" value="1"/>
</dbReference>
<keyword evidence="1 2" id="KW-0694">RNA-binding</keyword>
<accession>A0ABD2CYL6</accession>
<organism evidence="5 6">
    <name type="scientific">Vespula maculifrons</name>
    <name type="common">Eastern yellow jacket</name>
    <name type="synonym">Wasp</name>
    <dbReference type="NCBI Taxonomy" id="7453"/>
    <lineage>
        <taxon>Eukaryota</taxon>
        <taxon>Metazoa</taxon>
        <taxon>Ecdysozoa</taxon>
        <taxon>Arthropoda</taxon>
        <taxon>Hexapoda</taxon>
        <taxon>Insecta</taxon>
        <taxon>Pterygota</taxon>
        <taxon>Neoptera</taxon>
        <taxon>Endopterygota</taxon>
        <taxon>Hymenoptera</taxon>
        <taxon>Apocrita</taxon>
        <taxon>Aculeata</taxon>
        <taxon>Vespoidea</taxon>
        <taxon>Vespidae</taxon>
        <taxon>Vespinae</taxon>
        <taxon>Vespula</taxon>
    </lineage>
</organism>
<keyword evidence="6" id="KW-1185">Reference proteome</keyword>
<feature type="domain" description="DRBM" evidence="4">
    <location>
        <begin position="112"/>
        <end position="180"/>
    </location>
</feature>
<dbReference type="SMART" id="SM00358">
    <property type="entry name" value="DSRM"/>
    <property type="match status" value="2"/>
</dbReference>
<evidence type="ECO:0000256" key="1">
    <source>
        <dbReference type="ARBA" id="ARBA00022884"/>
    </source>
</evidence>
<gene>
    <name evidence="5" type="ORF">V1477_001561</name>
</gene>
<protein>
    <submittedName>
        <fullName evidence="5">RISC-loading complex subunit tarbp2-like</fullName>
    </submittedName>
</protein>
<feature type="compositionally biased region" description="Polar residues" evidence="3">
    <location>
        <begin position="79"/>
        <end position="94"/>
    </location>
</feature>
<dbReference type="SUPFAM" id="SSF54768">
    <property type="entry name" value="dsRNA-binding domain-like"/>
    <property type="match status" value="2"/>
</dbReference>
<dbReference type="SUPFAM" id="SSF55315">
    <property type="entry name" value="L30e-like"/>
    <property type="match status" value="1"/>
</dbReference>
<dbReference type="Gene3D" id="3.30.1330.30">
    <property type="match status" value="1"/>
</dbReference>
<evidence type="ECO:0000259" key="4">
    <source>
        <dbReference type="PROSITE" id="PS50137"/>
    </source>
</evidence>
<dbReference type="PROSITE" id="PS50137">
    <property type="entry name" value="DS_RBD"/>
    <property type="match status" value="2"/>
</dbReference>
<comment type="caution">
    <text evidence="5">The sequence shown here is derived from an EMBL/GenBank/DDBJ whole genome shotgun (WGS) entry which is preliminary data.</text>
</comment>
<dbReference type="PANTHER" id="PTHR46205">
    <property type="entry name" value="LOQUACIOUS, ISOFORM B"/>
    <property type="match status" value="1"/>
</dbReference>
<dbReference type="InterPro" id="IPR051247">
    <property type="entry name" value="RLC_Component"/>
</dbReference>
<dbReference type="AlphaFoldDB" id="A0ABD2CYL6"/>
<proteinExistence type="predicted"/>
<evidence type="ECO:0000313" key="5">
    <source>
        <dbReference type="EMBL" id="KAL2750222.1"/>
    </source>
</evidence>
<dbReference type="EMBL" id="JAYRBN010000024">
    <property type="protein sequence ID" value="KAL2750222.1"/>
    <property type="molecule type" value="Genomic_DNA"/>
</dbReference>
<name>A0ABD2CYL6_VESMC</name>
<feature type="domain" description="DRBM" evidence="4">
    <location>
        <begin position="4"/>
        <end position="71"/>
    </location>
</feature>
<sequence length="560" mass="63539">MGKTAIMILQELGMKEGFLPVYTLLRSETGKHVNIFTYEVKYKDFSATGQALSKKDAKQKAAQNMLTLLEDPNDISKTKPLSSSNDIYPDASPSTSGQALLDSTLMHEDLKNYVGSLQEYCVENKLTQAEYQITDITGLAHEQVFTMSCTVGSITEEATGTTKKQVKQRVAKKVLERLTNTNDPSVANKDECGSSNPFEDCDELSDIDNDVLDELRLKVENCKLNETKSQANKKKKYLDAKVKSYLGRIFQNEVIDFENYHSFFKQYIHNTVCNGSEEKFMEIFNTVKSFKTNFTDIEKCDIVTLTSLEQEILTYIAEKMKLSIEKKIIGSNDPSLQLTVFRINAPIPITQIGAHNDSVVSGAIALANMLDTIITFLEKILDAFIAKPTTNLQRKCKYARWEHRKPIAIVNKNELFDDQNVNDTKILQRKRQSIMVRKIKSQKKVSPNEETLLDKESDKINNKKGWSDRIIKLKENDSITRSLMINVKSGKKRKKKDQILLEGYRLVKDGTEVGVKPKAILSSDIIYLTLYEDVKLFQIPYKTIQLWSNLKTSPGIIALD</sequence>
<dbReference type="InterPro" id="IPR029064">
    <property type="entry name" value="Ribosomal_eL30-like_sf"/>
</dbReference>